<dbReference type="AlphaFoldDB" id="A0AAE0YS01"/>
<keyword evidence="2" id="KW-1185">Reference proteome</keyword>
<dbReference type="Proteomes" id="UP001283361">
    <property type="component" value="Unassembled WGS sequence"/>
</dbReference>
<comment type="caution">
    <text evidence="1">The sequence shown here is derived from an EMBL/GenBank/DDBJ whole genome shotgun (WGS) entry which is preliminary data.</text>
</comment>
<sequence length="140" mass="16355">MFADKSSGKFTVNIRLQNTAQTRITVKEQPRPKRLRSAPHQCYKTRRSLFLSRTVRREYRDFSLNGGSHSFQIVAHYRSKQGVKVDGSAESRLTKRGNSMLWDVTPVGRYIALFRSRFETLPRLLWAGLEWRVLQEVSRP</sequence>
<dbReference type="EMBL" id="JAWDGP010005602">
    <property type="protein sequence ID" value="KAK3755351.1"/>
    <property type="molecule type" value="Genomic_DNA"/>
</dbReference>
<protein>
    <submittedName>
        <fullName evidence="1">Uncharacterized protein</fullName>
    </submittedName>
</protein>
<organism evidence="1 2">
    <name type="scientific">Elysia crispata</name>
    <name type="common">lettuce slug</name>
    <dbReference type="NCBI Taxonomy" id="231223"/>
    <lineage>
        <taxon>Eukaryota</taxon>
        <taxon>Metazoa</taxon>
        <taxon>Spiralia</taxon>
        <taxon>Lophotrochozoa</taxon>
        <taxon>Mollusca</taxon>
        <taxon>Gastropoda</taxon>
        <taxon>Heterobranchia</taxon>
        <taxon>Euthyneura</taxon>
        <taxon>Panpulmonata</taxon>
        <taxon>Sacoglossa</taxon>
        <taxon>Placobranchoidea</taxon>
        <taxon>Plakobranchidae</taxon>
        <taxon>Elysia</taxon>
    </lineage>
</organism>
<reference evidence="1" key="1">
    <citation type="journal article" date="2023" name="G3 (Bethesda)">
        <title>A reference genome for the long-term kleptoplast-retaining sea slug Elysia crispata morphotype clarki.</title>
        <authorList>
            <person name="Eastman K.E."/>
            <person name="Pendleton A.L."/>
            <person name="Shaikh M.A."/>
            <person name="Suttiyut T."/>
            <person name="Ogas R."/>
            <person name="Tomko P."/>
            <person name="Gavelis G."/>
            <person name="Widhalm J.R."/>
            <person name="Wisecaver J.H."/>
        </authorList>
    </citation>
    <scope>NUCLEOTIDE SEQUENCE</scope>
    <source>
        <strain evidence="1">ECLA1</strain>
    </source>
</reference>
<gene>
    <name evidence="1" type="ORF">RRG08_026081</name>
</gene>
<evidence type="ECO:0000313" key="1">
    <source>
        <dbReference type="EMBL" id="KAK3755351.1"/>
    </source>
</evidence>
<evidence type="ECO:0000313" key="2">
    <source>
        <dbReference type="Proteomes" id="UP001283361"/>
    </source>
</evidence>
<name>A0AAE0YS01_9GAST</name>
<accession>A0AAE0YS01</accession>
<proteinExistence type="predicted"/>